<dbReference type="InterPro" id="IPR018211">
    <property type="entry name" value="ADH_Fe_CS"/>
</dbReference>
<gene>
    <name evidence="4" type="ORF">ACFL27_21470</name>
</gene>
<feature type="domain" description="Alcohol dehydrogenase iron-type/glycerol dehydrogenase GldA" evidence="2">
    <location>
        <begin position="3"/>
        <end position="169"/>
    </location>
</feature>
<dbReference type="Gene3D" id="1.20.1090.10">
    <property type="entry name" value="Dehydroquinate synthase-like - alpha domain"/>
    <property type="match status" value="1"/>
</dbReference>
<dbReference type="EMBL" id="JBHPBY010000365">
    <property type="protein sequence ID" value="MFC1852775.1"/>
    <property type="molecule type" value="Genomic_DNA"/>
</dbReference>
<name>A0ABV6Z2U5_UNCC1</name>
<reference evidence="4 5" key="1">
    <citation type="submission" date="2024-09" db="EMBL/GenBank/DDBJ databases">
        <title>Laminarin stimulates single cell rates of sulfate reduction while oxygen inhibits transcriptomic activity in coastal marine sediment.</title>
        <authorList>
            <person name="Lindsay M."/>
            <person name="Orcutt B."/>
            <person name="Emerson D."/>
            <person name="Stepanauskas R."/>
            <person name="D'Angelo T."/>
        </authorList>
    </citation>
    <scope>NUCLEOTIDE SEQUENCE [LARGE SCALE GENOMIC DNA]</scope>
    <source>
        <strain evidence="4">SAG AM-311-K15</strain>
    </source>
</reference>
<evidence type="ECO:0000259" key="3">
    <source>
        <dbReference type="Pfam" id="PF25137"/>
    </source>
</evidence>
<organism evidence="4 5">
    <name type="scientific">candidate division CSSED10-310 bacterium</name>
    <dbReference type="NCBI Taxonomy" id="2855610"/>
    <lineage>
        <taxon>Bacteria</taxon>
        <taxon>Bacteria division CSSED10-310</taxon>
    </lineage>
</organism>
<dbReference type="InterPro" id="IPR056798">
    <property type="entry name" value="ADH_Fe_C"/>
</dbReference>
<dbReference type="PANTHER" id="PTHR11496">
    <property type="entry name" value="ALCOHOL DEHYDROGENASE"/>
    <property type="match status" value="1"/>
</dbReference>
<dbReference type="InterPro" id="IPR039697">
    <property type="entry name" value="Alcohol_dehydrogenase_Fe"/>
</dbReference>
<feature type="domain" description="Fe-containing alcohol dehydrogenase-like C-terminal" evidence="3">
    <location>
        <begin position="180"/>
        <end position="377"/>
    </location>
</feature>
<accession>A0ABV6Z2U5</accession>
<evidence type="ECO:0000256" key="1">
    <source>
        <dbReference type="ARBA" id="ARBA00023002"/>
    </source>
</evidence>
<evidence type="ECO:0000313" key="4">
    <source>
        <dbReference type="EMBL" id="MFC1852775.1"/>
    </source>
</evidence>
<dbReference type="Proteomes" id="UP001594351">
    <property type="component" value="Unassembled WGS sequence"/>
</dbReference>
<dbReference type="PANTHER" id="PTHR11496:SF103">
    <property type="entry name" value="DEHYDROGENASE, PUTATIVE-RELATED"/>
    <property type="match status" value="1"/>
</dbReference>
<comment type="caution">
    <text evidence="4">The sequence shown here is derived from an EMBL/GenBank/DDBJ whole genome shotgun (WGS) entry which is preliminary data.</text>
</comment>
<dbReference type="SUPFAM" id="SSF56796">
    <property type="entry name" value="Dehydroquinate synthase-like"/>
    <property type="match status" value="1"/>
</dbReference>
<dbReference type="Pfam" id="PF00465">
    <property type="entry name" value="Fe-ADH"/>
    <property type="match status" value="1"/>
</dbReference>
<dbReference type="CDD" id="cd08182">
    <property type="entry name" value="HEPD"/>
    <property type="match status" value="1"/>
</dbReference>
<proteinExistence type="predicted"/>
<dbReference type="InterPro" id="IPR001670">
    <property type="entry name" value="ADH_Fe/GldA"/>
</dbReference>
<dbReference type="Gene3D" id="3.40.50.1970">
    <property type="match status" value="1"/>
</dbReference>
<dbReference type="InterPro" id="IPR035873">
    <property type="entry name" value="PhpC"/>
</dbReference>
<dbReference type="PROSITE" id="PS00913">
    <property type="entry name" value="ADH_IRON_1"/>
    <property type="match status" value="1"/>
</dbReference>
<evidence type="ECO:0000259" key="2">
    <source>
        <dbReference type="Pfam" id="PF00465"/>
    </source>
</evidence>
<sequence length="379" mass="41434">MNQKILTGFNSYEKLKEILVDFSPHKIFLVTGKLSYTLSGARDSIGGIVSQFDHIRFSDFEPNPKIEHLKNALELFNKEKCDFVIGIGGGTVIDVAKAVSVLAAQHGVVEDFVEAVSPITVNRQTPLVIIPTTSGTGSESTHFSVVYIDKNKYSLGHPSLLPDFAILDPLLTLTLPPYLTACTGMDALCQGIESFWSVNSTAESREYSKQAITLAVDNLAKCVHNPDDSSRESMLLASNYAGRAINISKTTGPHAVSYPLTSYFNIPHGHAVALTLPYFIDFNNCVTSQDIQDLRGEDFVLSIMKDLFGILGVAGANDARKMMLKLMKNIGLAVNLTELGLNPERIEIIIKNGLNPERVKNNPRRLSETSLGGILEHIV</sequence>
<evidence type="ECO:0000313" key="5">
    <source>
        <dbReference type="Proteomes" id="UP001594351"/>
    </source>
</evidence>
<keyword evidence="1" id="KW-0560">Oxidoreductase</keyword>
<keyword evidence="5" id="KW-1185">Reference proteome</keyword>
<dbReference type="Pfam" id="PF25137">
    <property type="entry name" value="ADH_Fe_C"/>
    <property type="match status" value="1"/>
</dbReference>
<protein>
    <submittedName>
        <fullName evidence="4">Phosphonoacetaldehyde reductase</fullName>
    </submittedName>
</protein>